<dbReference type="GO" id="GO:0046872">
    <property type="term" value="F:metal ion binding"/>
    <property type="evidence" value="ECO:0007669"/>
    <property type="project" value="InterPro"/>
</dbReference>
<evidence type="ECO:0000313" key="6">
    <source>
        <dbReference type="EMBL" id="OOM07465.1"/>
    </source>
</evidence>
<dbReference type="PANTHER" id="PTHR43585:SF2">
    <property type="entry name" value="ATP-GRASP ENZYME FSQD"/>
    <property type="match status" value="1"/>
</dbReference>
<evidence type="ECO:0000256" key="1">
    <source>
        <dbReference type="ARBA" id="ARBA00022598"/>
    </source>
</evidence>
<protein>
    <submittedName>
        <fullName evidence="6">Alanine-anticapsin ligase BacD</fullName>
        <ecNumber evidence="6">6.3.2.49</ecNumber>
    </submittedName>
</protein>
<dbReference type="Proteomes" id="UP000191154">
    <property type="component" value="Unassembled WGS sequence"/>
</dbReference>
<keyword evidence="3 4" id="KW-0067">ATP-binding</keyword>
<dbReference type="GO" id="GO:0005524">
    <property type="term" value="F:ATP binding"/>
    <property type="evidence" value="ECO:0007669"/>
    <property type="project" value="UniProtKB-UniRule"/>
</dbReference>
<dbReference type="RefSeq" id="WP_077866997.1">
    <property type="nucleotide sequence ID" value="NZ_LZYZ01000008.1"/>
</dbReference>
<dbReference type="InterPro" id="IPR040570">
    <property type="entry name" value="LAL_C2"/>
</dbReference>
<keyword evidence="2 4" id="KW-0547">Nucleotide-binding</keyword>
<evidence type="ECO:0000259" key="5">
    <source>
        <dbReference type="PROSITE" id="PS50975"/>
    </source>
</evidence>
<organism evidence="6 7">
    <name type="scientific">Clostridium saccharobutylicum</name>
    <dbReference type="NCBI Taxonomy" id="169679"/>
    <lineage>
        <taxon>Bacteria</taxon>
        <taxon>Bacillati</taxon>
        <taxon>Bacillota</taxon>
        <taxon>Clostridia</taxon>
        <taxon>Eubacteriales</taxon>
        <taxon>Clostridiaceae</taxon>
        <taxon>Clostridium</taxon>
    </lineage>
</organism>
<dbReference type="Gene3D" id="3.30.470.20">
    <property type="entry name" value="ATP-grasp fold, B domain"/>
    <property type="match status" value="1"/>
</dbReference>
<dbReference type="EMBL" id="LZYZ01000008">
    <property type="protein sequence ID" value="OOM07465.1"/>
    <property type="molecule type" value="Genomic_DNA"/>
</dbReference>
<dbReference type="PROSITE" id="PS50975">
    <property type="entry name" value="ATP_GRASP"/>
    <property type="match status" value="1"/>
</dbReference>
<dbReference type="AlphaFoldDB" id="A0A1S8MTF4"/>
<dbReference type="InterPro" id="IPR052032">
    <property type="entry name" value="ATP-dep_AA_Ligase"/>
</dbReference>
<evidence type="ECO:0000256" key="2">
    <source>
        <dbReference type="ARBA" id="ARBA00022741"/>
    </source>
</evidence>
<dbReference type="Pfam" id="PF18603">
    <property type="entry name" value="LAL_C2"/>
    <property type="match status" value="1"/>
</dbReference>
<sequence length="417" mass="47782">MSKENRKKYLIIVEPVKKVAELVETAYSMDIPLVLIVPFENDVTIFEKMAPNSIIITMKNDNIDEWIKMLPPVEQIGGVLAGNEISVDRAAKLAERLEKGRYTLYKDAVCCRYKDEMRKRLRDRNVAIPRFEVISNKVEVEEATKKIGFPCIMKPVDQSGSVNVTLVHSKEEAEAAFDKINGFSIFDYVYKPEEIIIPRKKEIIIEEYMIGQEFSIESFVRGGKVIFTCVTEKKTTGAPKFIEIGHYNPTLNYKDKEDEIKEFGKTVIKALNIREGVSHCEVILTNEGLKVVECANRCGGDNIMKLVENSYGIDLYRSIILNALDLDPEVEVTKHNNTAIRFLFSHETRYVNDIHFEEFDEKYKDKVLDYKTSVKKGDTINKVDNLFDRFGYIITEGNTPKEADDAINHVLSKIHIE</sequence>
<reference evidence="6 7" key="1">
    <citation type="submission" date="2016-05" db="EMBL/GenBank/DDBJ databases">
        <title>Microbial solvent formation.</title>
        <authorList>
            <person name="Poehlein A."/>
            <person name="Montoya Solano J.D."/>
            <person name="Flitsch S."/>
            <person name="Krabben P."/>
            <person name="Duerre P."/>
            <person name="Daniel R."/>
        </authorList>
    </citation>
    <scope>NUCLEOTIDE SEQUENCE [LARGE SCALE GENOMIC DNA]</scope>
    <source>
        <strain evidence="6 7">L1-8</strain>
    </source>
</reference>
<dbReference type="GO" id="GO:0034026">
    <property type="term" value="F:L-amino-acid alpha-ligase activity"/>
    <property type="evidence" value="ECO:0007669"/>
    <property type="project" value="UniProtKB-EC"/>
</dbReference>
<feature type="domain" description="ATP-grasp" evidence="5">
    <location>
        <begin position="118"/>
        <end position="324"/>
    </location>
</feature>
<evidence type="ECO:0000256" key="3">
    <source>
        <dbReference type="ARBA" id="ARBA00022840"/>
    </source>
</evidence>
<evidence type="ECO:0000256" key="4">
    <source>
        <dbReference type="PROSITE-ProRule" id="PRU00409"/>
    </source>
</evidence>
<dbReference type="SUPFAM" id="SSF56059">
    <property type="entry name" value="Glutathione synthetase ATP-binding domain-like"/>
    <property type="match status" value="1"/>
</dbReference>
<dbReference type="Pfam" id="PF13535">
    <property type="entry name" value="ATP-grasp_4"/>
    <property type="match status" value="1"/>
</dbReference>
<accession>A0A1S8MTF4</accession>
<gene>
    <name evidence="6" type="primary">bacD</name>
    <name evidence="6" type="ORF">CLOSAC_39950</name>
</gene>
<dbReference type="InterPro" id="IPR011761">
    <property type="entry name" value="ATP-grasp"/>
</dbReference>
<dbReference type="PANTHER" id="PTHR43585">
    <property type="entry name" value="FUMIPYRROLE BIOSYNTHESIS PROTEIN C"/>
    <property type="match status" value="1"/>
</dbReference>
<evidence type="ECO:0000313" key="7">
    <source>
        <dbReference type="Proteomes" id="UP000191154"/>
    </source>
</evidence>
<dbReference type="EC" id="6.3.2.49" evidence="6"/>
<proteinExistence type="predicted"/>
<name>A0A1S8MTF4_CLOSA</name>
<comment type="caution">
    <text evidence="6">The sequence shown here is derived from an EMBL/GenBank/DDBJ whole genome shotgun (WGS) entry which is preliminary data.</text>
</comment>
<keyword evidence="1 6" id="KW-0436">Ligase</keyword>